<dbReference type="GO" id="GO:0005737">
    <property type="term" value="C:cytoplasm"/>
    <property type="evidence" value="ECO:0007669"/>
    <property type="project" value="TreeGrafter"/>
</dbReference>
<evidence type="ECO:0000256" key="11">
    <source>
        <dbReference type="SAM" id="Phobius"/>
    </source>
</evidence>
<evidence type="ECO:0000313" key="14">
    <source>
        <dbReference type="Proteomes" id="UP000549394"/>
    </source>
</evidence>
<feature type="transmembrane region" description="Helical" evidence="11">
    <location>
        <begin position="217"/>
        <end position="236"/>
    </location>
</feature>
<dbReference type="Pfam" id="PF02163">
    <property type="entry name" value="Peptidase_M50"/>
    <property type="match status" value="1"/>
</dbReference>
<organism evidence="13 14">
    <name type="scientific">Dimorphilus gyrociliatus</name>
    <dbReference type="NCBI Taxonomy" id="2664684"/>
    <lineage>
        <taxon>Eukaryota</taxon>
        <taxon>Metazoa</taxon>
        <taxon>Spiralia</taxon>
        <taxon>Lophotrochozoa</taxon>
        <taxon>Annelida</taxon>
        <taxon>Polychaeta</taxon>
        <taxon>Polychaeta incertae sedis</taxon>
        <taxon>Dinophilidae</taxon>
        <taxon>Dimorphilus</taxon>
    </lineage>
</organism>
<dbReference type="InterPro" id="IPR001193">
    <property type="entry name" value="MBTPS2"/>
</dbReference>
<comment type="function">
    <text evidence="10">Zinc metalloprotease that mediates intramembrane proteolysis of proteins such as ATF6, ATF6B, SREBF1/SREBP1 and SREBF2/SREBP2. Catalyzes the second step in the proteolytic activation of the sterol regulatory element-binding proteins (SREBPs) SREBF1/SREBP1 and SREBF2/SREBP2: cleaves SREBPs within the first transmembrane segment, thereby releasing the N-terminal segment with a portion of the transmembrane segment attached. Mature N-terminal SREBP fragments shuttle to the nucleus and activate gene transcription. Also mediates the second step in the proteolytic activation of the cyclic AMP-dependent transcription factor ATF-6 (ATF6 and ATF6B). Involved in intramembrane proteolysis during bone formation. In astrocytes and osteoblasts, upon DNA damage and ER stress, mediates the second step of the regulated intramembrane proteolytic activation of the transcription factor CREB3L1, leading to the inhibition of cell-cycle progression.</text>
</comment>
<keyword evidence="6 11" id="KW-0812">Transmembrane</keyword>
<reference evidence="13 14" key="1">
    <citation type="submission" date="2020-08" db="EMBL/GenBank/DDBJ databases">
        <authorList>
            <person name="Hejnol A."/>
        </authorList>
    </citation>
    <scope>NUCLEOTIDE SEQUENCE [LARGE SCALE GENOMIC DNA]</scope>
</reference>
<comment type="similarity">
    <text evidence="3">Belongs to the peptidase M50A family.</text>
</comment>
<keyword evidence="14" id="KW-1185">Reference proteome</keyword>
<dbReference type="EMBL" id="CAJFCJ010000007">
    <property type="protein sequence ID" value="CAD5117687.1"/>
    <property type="molecule type" value="Genomic_DNA"/>
</dbReference>
<dbReference type="GO" id="GO:0012505">
    <property type="term" value="C:endomembrane system"/>
    <property type="evidence" value="ECO:0007669"/>
    <property type="project" value="UniProtKB-SubCell"/>
</dbReference>
<dbReference type="InterPro" id="IPR008915">
    <property type="entry name" value="Peptidase_M50"/>
</dbReference>
<feature type="transmembrane region" description="Helical" evidence="11">
    <location>
        <begin position="74"/>
        <end position="99"/>
    </location>
</feature>
<sequence>MIATSFIALFMGFWAILYLSDVYLKTSLSSQGKYLDFIHKTGLSIYVCQIRWYSTCLNRQFLRFGQWRKNFLKVWFTIGVVISLFFTFISITLLTLMIVNTLRKRPVEQQVLTPVMPGVNIPTNQIGYYLLTLLVCGVLHEFGHAIAAVREQVKIHGFGLFILAVYPGAFVDLSTEHLTNLSPLKQLRIYCAGVWHNIVLVILALVFRLILPYILSVFYSTNASVVVTSIVLGSAVSGPRGLLVGDQITSLNNCRVRNIAQWTMCIEKTLSEKSTGYCVPAEFIKQYDISQPNILKTMHGNVECCSNSSSTHLCFSYFTKTTKVKPNYACLPARSTSDRQTCKLQSDCYKPNSPNFCTTPSLDNSTRLIRIVHTRRAPLLFLGHPLDLHYSLTLSDYTPRSSFVPVHAPYVLETIANYVISLSGALALLNVVPCYALDGQYILMAILELVLSPFLEKSSRLAIFTVILLFGTLLVATNVVIALWVLFH</sequence>
<feature type="transmembrane region" description="Helical" evidence="11">
    <location>
        <begin position="126"/>
        <end position="149"/>
    </location>
</feature>
<feature type="transmembrane region" description="Helical" evidence="11">
    <location>
        <begin position="6"/>
        <end position="25"/>
    </location>
</feature>
<comment type="catalytic activity">
    <reaction evidence="1">
        <text>Cleaves several transcription factors that are type-2 transmembrane proteins within membrane-spanning domains. Known substrates include sterol regulatory element-binding protein (SREBP) -1, SREBP-2 and forms of the transcriptional activator ATF6. SREBP-2 is cleaved at the site 477-DRSRILL-|-CVLTFLCLSFNPLTSLLQWGGA-505. The residues Asn-Pro, 11 residues distal to the site of cleavage in the membrane-spanning domain, are important for cleavage by S2P endopeptidase. Replacement of either of these residues does not prevent cleavage, but there is no cleavage if both of these residues are replaced.</text>
        <dbReference type="EC" id="3.4.24.85"/>
    </reaction>
</comment>
<feature type="transmembrane region" description="Helical" evidence="11">
    <location>
        <begin position="435"/>
        <end position="455"/>
    </location>
</feature>
<feature type="transmembrane region" description="Helical" evidence="11">
    <location>
        <begin position="155"/>
        <end position="175"/>
    </location>
</feature>
<dbReference type="OrthoDB" id="69989at2759"/>
<evidence type="ECO:0000256" key="4">
    <source>
        <dbReference type="ARBA" id="ARBA00012347"/>
    </source>
</evidence>
<evidence type="ECO:0000256" key="8">
    <source>
        <dbReference type="ARBA" id="ARBA00023136"/>
    </source>
</evidence>
<feature type="transmembrane region" description="Helical" evidence="11">
    <location>
        <begin position="187"/>
        <end position="211"/>
    </location>
</feature>
<evidence type="ECO:0000256" key="5">
    <source>
        <dbReference type="ARBA" id="ARBA00014400"/>
    </source>
</evidence>
<keyword evidence="8 11" id="KW-0472">Membrane</keyword>
<keyword evidence="7 11" id="KW-1133">Transmembrane helix</keyword>
<gene>
    <name evidence="13" type="ORF">DGYR_LOCUS6189</name>
</gene>
<protein>
    <recommendedName>
        <fullName evidence="5">Membrane-bound transcription factor site-2 protease</fullName>
        <ecNumber evidence="4">3.4.24.85</ecNumber>
    </recommendedName>
    <alternativeName>
        <fullName evidence="9">Endopeptidase S2P</fullName>
    </alternativeName>
</protein>
<dbReference type="GO" id="GO:0016020">
    <property type="term" value="C:membrane"/>
    <property type="evidence" value="ECO:0007669"/>
    <property type="project" value="InterPro"/>
</dbReference>
<evidence type="ECO:0000256" key="2">
    <source>
        <dbReference type="ARBA" id="ARBA00004127"/>
    </source>
</evidence>
<dbReference type="AlphaFoldDB" id="A0A7I8VPN7"/>
<dbReference type="GO" id="GO:0004222">
    <property type="term" value="F:metalloendopeptidase activity"/>
    <property type="evidence" value="ECO:0007669"/>
    <property type="project" value="InterPro"/>
</dbReference>
<dbReference type="SUPFAM" id="SSF50156">
    <property type="entry name" value="PDZ domain-like"/>
    <property type="match status" value="1"/>
</dbReference>
<dbReference type="PRINTS" id="PR01000">
    <property type="entry name" value="SREBPS2PTASE"/>
</dbReference>
<evidence type="ECO:0000256" key="1">
    <source>
        <dbReference type="ARBA" id="ARBA00001350"/>
    </source>
</evidence>
<dbReference type="PANTHER" id="PTHR13325">
    <property type="entry name" value="PROTEASE M50 MEMBRANE-BOUND TRANSCRIPTION FACTOR SITE 2 PROTEASE"/>
    <property type="match status" value="1"/>
</dbReference>
<feature type="transmembrane region" description="Helical" evidence="11">
    <location>
        <begin position="462"/>
        <end position="487"/>
    </location>
</feature>
<comment type="caution">
    <text evidence="13">The sequence shown here is derived from an EMBL/GenBank/DDBJ whole genome shotgun (WGS) entry which is preliminary data.</text>
</comment>
<evidence type="ECO:0000256" key="10">
    <source>
        <dbReference type="ARBA" id="ARBA00045828"/>
    </source>
</evidence>
<dbReference type="GO" id="GO:1905897">
    <property type="term" value="P:regulation of response to endoplasmic reticulum stress"/>
    <property type="evidence" value="ECO:0007669"/>
    <property type="project" value="TreeGrafter"/>
</dbReference>
<evidence type="ECO:0000259" key="12">
    <source>
        <dbReference type="Pfam" id="PF02163"/>
    </source>
</evidence>
<dbReference type="GO" id="GO:0031293">
    <property type="term" value="P:membrane protein intracellular domain proteolysis"/>
    <property type="evidence" value="ECO:0007669"/>
    <property type="project" value="TreeGrafter"/>
</dbReference>
<feature type="domain" description="Peptidase M50" evidence="12">
    <location>
        <begin position="128"/>
        <end position="470"/>
    </location>
</feature>
<dbReference type="EC" id="3.4.24.85" evidence="4"/>
<dbReference type="Proteomes" id="UP000549394">
    <property type="component" value="Unassembled WGS sequence"/>
</dbReference>
<evidence type="ECO:0000256" key="9">
    <source>
        <dbReference type="ARBA" id="ARBA00032658"/>
    </source>
</evidence>
<name>A0A7I8VPN7_9ANNE</name>
<dbReference type="InterPro" id="IPR036034">
    <property type="entry name" value="PDZ_sf"/>
</dbReference>
<evidence type="ECO:0000256" key="3">
    <source>
        <dbReference type="ARBA" id="ARBA00009989"/>
    </source>
</evidence>
<accession>A0A7I8VPN7</accession>
<evidence type="ECO:0000313" key="13">
    <source>
        <dbReference type="EMBL" id="CAD5117687.1"/>
    </source>
</evidence>
<proteinExistence type="inferred from homology"/>
<comment type="subcellular location">
    <subcellularLocation>
        <location evidence="2">Endomembrane system</location>
        <topology evidence="2">Multi-pass membrane protein</topology>
    </subcellularLocation>
</comment>
<evidence type="ECO:0000256" key="7">
    <source>
        <dbReference type="ARBA" id="ARBA00022989"/>
    </source>
</evidence>
<evidence type="ECO:0000256" key="6">
    <source>
        <dbReference type="ARBA" id="ARBA00022692"/>
    </source>
</evidence>
<dbReference type="PANTHER" id="PTHR13325:SF3">
    <property type="entry name" value="MEMBRANE-BOUND TRANSCRIPTION FACTOR SITE-2 PROTEASE"/>
    <property type="match status" value="1"/>
</dbReference>
<dbReference type="CDD" id="cd06775">
    <property type="entry name" value="cpPDZ_MBTPS2-like"/>
    <property type="match status" value="1"/>
</dbReference>